<organism evidence="1 2">
    <name type="scientific">Photobacterium carnosum</name>
    <dbReference type="NCBI Taxonomy" id="2023717"/>
    <lineage>
        <taxon>Bacteria</taxon>
        <taxon>Pseudomonadati</taxon>
        <taxon>Pseudomonadota</taxon>
        <taxon>Gammaproteobacteria</taxon>
        <taxon>Vibrionales</taxon>
        <taxon>Vibrionaceae</taxon>
        <taxon>Photobacterium</taxon>
    </lineage>
</organism>
<evidence type="ECO:0000313" key="2">
    <source>
        <dbReference type="Proteomes" id="UP000234420"/>
    </source>
</evidence>
<dbReference type="RefSeq" id="WP_101769875.1">
    <property type="nucleotide sequence ID" value="NZ_BPPU01000004.1"/>
</dbReference>
<keyword evidence="2" id="KW-1185">Reference proteome</keyword>
<proteinExistence type="predicted"/>
<name>A0A2N4UNV1_9GAMM</name>
<sequence>MAAFYYPNNNVHIFIKITAKRCSLPTPSRAEQKQQQIIDIKRKIIVQLFELFALQTIAKVTW</sequence>
<reference evidence="1 2" key="1">
    <citation type="journal article" date="2018" name="Syst. Appl. Microbiol.">
        <title>Photobacterium carnosum sp. nov., isolated from spoiled modified atmosphere packaged poultry meat.</title>
        <authorList>
            <person name="Hilgarth M."/>
            <person name="Fuertes S."/>
            <person name="Ehrmann M."/>
            <person name="Vogel R.F."/>
        </authorList>
    </citation>
    <scope>NUCLEOTIDE SEQUENCE [LARGE SCALE GENOMIC DNA]</scope>
    <source>
        <strain evidence="1 2">TMW 2.2021</strain>
    </source>
</reference>
<gene>
    <name evidence="1" type="ORF">CIK00_17170</name>
</gene>
<dbReference type="Proteomes" id="UP000234420">
    <property type="component" value="Unassembled WGS sequence"/>
</dbReference>
<accession>A0A2N4UNV1</accession>
<dbReference type="EMBL" id="NPIB01000026">
    <property type="protein sequence ID" value="PLC56685.1"/>
    <property type="molecule type" value="Genomic_DNA"/>
</dbReference>
<dbReference type="AlphaFoldDB" id="A0A2N4UNV1"/>
<protein>
    <submittedName>
        <fullName evidence="1">Uncharacterized protein</fullName>
    </submittedName>
</protein>
<comment type="caution">
    <text evidence="1">The sequence shown here is derived from an EMBL/GenBank/DDBJ whole genome shotgun (WGS) entry which is preliminary data.</text>
</comment>
<evidence type="ECO:0000313" key="1">
    <source>
        <dbReference type="EMBL" id="PLC56685.1"/>
    </source>
</evidence>